<organism evidence="4">
    <name type="scientific">Schistosoma curassoni</name>
    <dbReference type="NCBI Taxonomy" id="6186"/>
    <lineage>
        <taxon>Eukaryota</taxon>
        <taxon>Metazoa</taxon>
        <taxon>Spiralia</taxon>
        <taxon>Lophotrochozoa</taxon>
        <taxon>Platyhelminthes</taxon>
        <taxon>Trematoda</taxon>
        <taxon>Digenea</taxon>
        <taxon>Strigeidida</taxon>
        <taxon>Schistosomatoidea</taxon>
        <taxon>Schistosomatidae</taxon>
        <taxon>Schistosoma</taxon>
    </lineage>
</organism>
<dbReference type="AlphaFoldDB" id="A0A183JP66"/>
<sequence>MASDHHLVVVKMKLKLKKHWKTRKTTACLQDTGKLSKFKIALNNRFQALQDLLREEETTMGDNWKGIKEVLTSTCQEVLGRKKHHHMEWISVETQGRIQERENKKIAINNSRMRTQKVMAQAEYTEANKRVKRSIRTGKQKYVEHLETTEEKSTTEGNMKQLCDTTKKLSGNYSKPQRPSRNKNSKRITEIREQMDRILRGTLE</sequence>
<reference evidence="4" key="1">
    <citation type="submission" date="2016-06" db="UniProtKB">
        <authorList>
            <consortium name="WormBaseParasite"/>
        </authorList>
    </citation>
    <scope>IDENTIFICATION</scope>
</reference>
<reference evidence="2 3" key="2">
    <citation type="submission" date="2018-11" db="EMBL/GenBank/DDBJ databases">
        <authorList>
            <consortium name="Pathogen Informatics"/>
        </authorList>
    </citation>
    <scope>NUCLEOTIDE SEQUENCE [LARGE SCALE GENOMIC DNA]</scope>
    <source>
        <strain evidence="2">Dakar</strain>
        <strain evidence="3">Dakar, Senegal</strain>
    </source>
</reference>
<dbReference type="Proteomes" id="UP000279833">
    <property type="component" value="Unassembled WGS sequence"/>
</dbReference>
<dbReference type="STRING" id="6186.A0A183JP66"/>
<protein>
    <submittedName>
        <fullName evidence="4">F-BAR domain-containing protein</fullName>
    </submittedName>
</protein>
<accession>A0A183JP66</accession>
<dbReference type="EMBL" id="UZAK01006062">
    <property type="protein sequence ID" value="VDO89350.1"/>
    <property type="molecule type" value="Genomic_DNA"/>
</dbReference>
<evidence type="ECO:0000313" key="2">
    <source>
        <dbReference type="EMBL" id="VDO89350.1"/>
    </source>
</evidence>
<dbReference type="WBParaSite" id="SCUD_0000450201-mRNA-1">
    <property type="protein sequence ID" value="SCUD_0000450201-mRNA-1"/>
    <property type="gene ID" value="SCUD_0000450201"/>
</dbReference>
<evidence type="ECO:0000313" key="3">
    <source>
        <dbReference type="Proteomes" id="UP000279833"/>
    </source>
</evidence>
<feature type="compositionally biased region" description="Polar residues" evidence="1">
    <location>
        <begin position="168"/>
        <end position="177"/>
    </location>
</feature>
<evidence type="ECO:0000256" key="1">
    <source>
        <dbReference type="SAM" id="MobiDB-lite"/>
    </source>
</evidence>
<keyword evidence="3" id="KW-1185">Reference proteome</keyword>
<gene>
    <name evidence="2" type="ORF">SCUD_LOCUS4502</name>
</gene>
<evidence type="ECO:0000313" key="4">
    <source>
        <dbReference type="WBParaSite" id="SCUD_0000450201-mRNA-1"/>
    </source>
</evidence>
<proteinExistence type="predicted"/>
<feature type="region of interest" description="Disordered" evidence="1">
    <location>
        <begin position="166"/>
        <end position="204"/>
    </location>
</feature>
<name>A0A183JP66_9TREM</name>
<feature type="compositionally biased region" description="Basic and acidic residues" evidence="1">
    <location>
        <begin position="187"/>
        <end position="204"/>
    </location>
</feature>